<feature type="binding site" evidence="14 15">
    <location>
        <position position="87"/>
    </location>
    <ligand>
        <name>ATP</name>
        <dbReference type="ChEBI" id="CHEBI:30616"/>
    </ligand>
</feature>
<comment type="subunit">
    <text evidence="14">Homotetramer.</text>
</comment>
<dbReference type="EMBL" id="UGOD01000001">
    <property type="protein sequence ID" value="STX51696.1"/>
    <property type="molecule type" value="Genomic_DNA"/>
</dbReference>
<evidence type="ECO:0000256" key="1">
    <source>
        <dbReference type="ARBA" id="ARBA00004496"/>
    </source>
</evidence>
<feature type="binding site" evidence="14 15">
    <location>
        <position position="93"/>
    </location>
    <ligand>
        <name>ATP</name>
        <dbReference type="ChEBI" id="CHEBI:30616"/>
    </ligand>
</feature>
<evidence type="ECO:0000256" key="9">
    <source>
        <dbReference type="ARBA" id="ARBA00022741"/>
    </source>
</evidence>
<protein>
    <recommendedName>
        <fullName evidence="4 14">Nucleoside diphosphate kinase</fullName>
        <shortName evidence="14">NDK</shortName>
        <shortName evidence="14">NDP kinase</shortName>
        <ecNumber evidence="3 14">2.7.4.6</ecNumber>
    </recommendedName>
    <alternativeName>
        <fullName evidence="14">Nucleoside-2-P kinase</fullName>
    </alternativeName>
</protein>
<comment type="similarity">
    <text evidence="2 14 15 16">Belongs to the NDK family.</text>
</comment>
<dbReference type="PROSITE" id="PS51374">
    <property type="entry name" value="NDPK_LIKE"/>
    <property type="match status" value="1"/>
</dbReference>
<keyword evidence="13 14" id="KW-0546">Nucleotide metabolism</keyword>
<dbReference type="GO" id="GO:0006183">
    <property type="term" value="P:GTP biosynthetic process"/>
    <property type="evidence" value="ECO:0007669"/>
    <property type="project" value="UniProtKB-UniRule"/>
</dbReference>
<dbReference type="InterPro" id="IPR034907">
    <property type="entry name" value="NDK-like_dom"/>
</dbReference>
<dbReference type="PRINTS" id="PR01243">
    <property type="entry name" value="NUCDPKINASE"/>
</dbReference>
<dbReference type="GO" id="GO:0006228">
    <property type="term" value="P:UTP biosynthetic process"/>
    <property type="evidence" value="ECO:0007669"/>
    <property type="project" value="UniProtKB-UniRule"/>
</dbReference>
<dbReference type="Pfam" id="PF00334">
    <property type="entry name" value="NDK"/>
    <property type="match status" value="1"/>
</dbReference>
<evidence type="ECO:0000256" key="7">
    <source>
        <dbReference type="ARBA" id="ARBA00022679"/>
    </source>
</evidence>
<dbReference type="SUPFAM" id="SSF54919">
    <property type="entry name" value="Nucleoside diphosphate kinase, NDK"/>
    <property type="match status" value="1"/>
</dbReference>
<evidence type="ECO:0000256" key="11">
    <source>
        <dbReference type="ARBA" id="ARBA00022840"/>
    </source>
</evidence>
<dbReference type="GO" id="GO:0005524">
    <property type="term" value="F:ATP binding"/>
    <property type="evidence" value="ECO:0007669"/>
    <property type="project" value="UniProtKB-UniRule"/>
</dbReference>
<feature type="binding site" evidence="14 15">
    <location>
        <position position="59"/>
    </location>
    <ligand>
        <name>ATP</name>
        <dbReference type="ChEBI" id="CHEBI:30616"/>
    </ligand>
</feature>
<keyword evidence="19" id="KW-1185">Reference proteome</keyword>
<dbReference type="GO" id="GO:0004550">
    <property type="term" value="F:nucleoside diphosphate kinase activity"/>
    <property type="evidence" value="ECO:0007669"/>
    <property type="project" value="UniProtKB-UniRule"/>
</dbReference>
<comment type="catalytic activity">
    <reaction evidence="14">
        <text>a ribonucleoside 5'-diphosphate + ATP = a ribonucleoside 5'-triphosphate + ADP</text>
        <dbReference type="Rhea" id="RHEA:18113"/>
        <dbReference type="ChEBI" id="CHEBI:30616"/>
        <dbReference type="ChEBI" id="CHEBI:57930"/>
        <dbReference type="ChEBI" id="CHEBI:61557"/>
        <dbReference type="ChEBI" id="CHEBI:456216"/>
        <dbReference type="EC" id="2.7.4.6"/>
    </reaction>
</comment>
<dbReference type="HAMAP" id="MF_00451">
    <property type="entry name" value="NDP_kinase"/>
    <property type="match status" value="1"/>
</dbReference>
<comment type="function">
    <text evidence="14">Major role in the synthesis of nucleoside triphosphates other than ATP. The ATP gamma phosphate is transferred to the NDP beta phosphate via a ping-pong mechanism, using a phosphorylated active-site intermediate.</text>
</comment>
<evidence type="ECO:0000256" key="15">
    <source>
        <dbReference type="PROSITE-ProRule" id="PRU00706"/>
    </source>
</evidence>
<dbReference type="RefSeq" id="WP_115331316.1">
    <property type="nucleotide sequence ID" value="NZ_CAAAHP010000002.1"/>
</dbReference>
<keyword evidence="9 14" id="KW-0547">Nucleotide-binding</keyword>
<gene>
    <name evidence="14 18" type="primary">ndk</name>
    <name evidence="18" type="ORF">NCTC13316_01792</name>
</gene>
<dbReference type="AlphaFoldDB" id="A0A378JK34"/>
<evidence type="ECO:0000313" key="18">
    <source>
        <dbReference type="EMBL" id="STX51696.1"/>
    </source>
</evidence>
<feature type="binding site" evidence="14 15">
    <location>
        <position position="104"/>
    </location>
    <ligand>
        <name>ATP</name>
        <dbReference type="ChEBI" id="CHEBI:30616"/>
    </ligand>
</feature>
<dbReference type="EC" id="2.7.4.6" evidence="3 14"/>
<evidence type="ECO:0000259" key="17">
    <source>
        <dbReference type="SMART" id="SM00562"/>
    </source>
</evidence>
<feature type="binding site" evidence="14 15">
    <location>
        <position position="11"/>
    </location>
    <ligand>
        <name>ATP</name>
        <dbReference type="ChEBI" id="CHEBI:30616"/>
    </ligand>
</feature>
<dbReference type="NCBIfam" id="NF001908">
    <property type="entry name" value="PRK00668.1"/>
    <property type="match status" value="1"/>
</dbReference>
<dbReference type="FunFam" id="3.30.70.141:FF:000001">
    <property type="entry name" value="Nucleoside diphosphate kinase"/>
    <property type="match status" value="1"/>
</dbReference>
<evidence type="ECO:0000256" key="13">
    <source>
        <dbReference type="ARBA" id="ARBA00023080"/>
    </source>
</evidence>
<keyword evidence="12 14" id="KW-0460">Magnesium</keyword>
<dbReference type="GO" id="GO:0046872">
    <property type="term" value="F:metal ion binding"/>
    <property type="evidence" value="ECO:0007669"/>
    <property type="project" value="UniProtKB-KW"/>
</dbReference>
<evidence type="ECO:0000313" key="19">
    <source>
        <dbReference type="Proteomes" id="UP000254794"/>
    </source>
</evidence>
<evidence type="ECO:0000256" key="5">
    <source>
        <dbReference type="ARBA" id="ARBA00022490"/>
    </source>
</evidence>
<evidence type="ECO:0000256" key="6">
    <source>
        <dbReference type="ARBA" id="ARBA00022553"/>
    </source>
</evidence>
<dbReference type="InterPro" id="IPR001564">
    <property type="entry name" value="Nucleoside_diP_kinase"/>
</dbReference>
<keyword evidence="11 14" id="KW-0067">ATP-binding</keyword>
<keyword evidence="5 14" id="KW-0963">Cytoplasm</keyword>
<proteinExistence type="inferred from homology"/>
<reference evidence="18 19" key="1">
    <citation type="submission" date="2018-06" db="EMBL/GenBank/DDBJ databases">
        <authorList>
            <consortium name="Pathogen Informatics"/>
            <person name="Doyle S."/>
        </authorList>
    </citation>
    <scope>NUCLEOTIDE SEQUENCE [LARGE SCALE GENOMIC DNA]</scope>
    <source>
        <strain evidence="18 19">NCTC13316</strain>
    </source>
</reference>
<dbReference type="PANTHER" id="PTHR46161">
    <property type="entry name" value="NUCLEOSIDE DIPHOSPHATE KINASE"/>
    <property type="match status" value="1"/>
</dbReference>
<comment type="subcellular location">
    <subcellularLocation>
        <location evidence="1 14">Cytoplasm</location>
    </subcellularLocation>
</comment>
<dbReference type="GO" id="GO:0006241">
    <property type="term" value="P:CTP biosynthetic process"/>
    <property type="evidence" value="ECO:0007669"/>
    <property type="project" value="UniProtKB-UniRule"/>
</dbReference>
<dbReference type="GO" id="GO:0005737">
    <property type="term" value="C:cytoplasm"/>
    <property type="evidence" value="ECO:0007669"/>
    <property type="project" value="UniProtKB-SubCell"/>
</dbReference>
<dbReference type="Proteomes" id="UP000254794">
    <property type="component" value="Unassembled WGS sequence"/>
</dbReference>
<dbReference type="OrthoDB" id="9801161at2"/>
<feature type="active site" description="Pros-phosphohistidine intermediate" evidence="14 15">
    <location>
        <position position="117"/>
    </location>
</feature>
<dbReference type="Gene3D" id="3.30.70.141">
    <property type="entry name" value="Nucleoside diphosphate kinase-like domain"/>
    <property type="match status" value="1"/>
</dbReference>
<evidence type="ECO:0000256" key="3">
    <source>
        <dbReference type="ARBA" id="ARBA00012966"/>
    </source>
</evidence>
<evidence type="ECO:0000256" key="16">
    <source>
        <dbReference type="RuleBase" id="RU004011"/>
    </source>
</evidence>
<organism evidence="18 19">
    <name type="scientific">Legionella busanensis</name>
    <dbReference type="NCBI Taxonomy" id="190655"/>
    <lineage>
        <taxon>Bacteria</taxon>
        <taxon>Pseudomonadati</taxon>
        <taxon>Pseudomonadota</taxon>
        <taxon>Gammaproteobacteria</taxon>
        <taxon>Legionellales</taxon>
        <taxon>Legionellaceae</taxon>
        <taxon>Legionella</taxon>
    </lineage>
</organism>
<sequence length="142" mass="15560">MAAEFTLSIIKPDAVKKSVIGEIYTRFEKAGLNIVAAKMAQLSREQAEGFYAVHKERPFFNDLVTFMISGPVMIQVLHGENAIAKNREIMGATNPKEAAKGTIRADFADSIDANAVHGSDSAETAAQEIAFFFEPHEICVRQ</sequence>
<dbReference type="SMART" id="SM00562">
    <property type="entry name" value="NDK"/>
    <property type="match status" value="1"/>
</dbReference>
<dbReference type="CDD" id="cd04413">
    <property type="entry name" value="NDPk_I"/>
    <property type="match status" value="1"/>
</dbReference>
<evidence type="ECO:0000256" key="4">
    <source>
        <dbReference type="ARBA" id="ARBA00017632"/>
    </source>
</evidence>
<feature type="binding site" evidence="14 15">
    <location>
        <position position="114"/>
    </location>
    <ligand>
        <name>ATP</name>
        <dbReference type="ChEBI" id="CHEBI:30616"/>
    </ligand>
</feature>
<evidence type="ECO:0000256" key="12">
    <source>
        <dbReference type="ARBA" id="ARBA00022842"/>
    </source>
</evidence>
<accession>A0A378JK34</accession>
<dbReference type="InterPro" id="IPR036850">
    <property type="entry name" value="NDK-like_dom_sf"/>
</dbReference>
<evidence type="ECO:0000256" key="10">
    <source>
        <dbReference type="ARBA" id="ARBA00022777"/>
    </source>
</evidence>
<keyword evidence="6 14" id="KW-0597">Phosphoprotein</keyword>
<evidence type="ECO:0000256" key="14">
    <source>
        <dbReference type="HAMAP-Rule" id="MF_00451"/>
    </source>
</evidence>
<comment type="catalytic activity">
    <reaction evidence="14">
        <text>a 2'-deoxyribonucleoside 5'-diphosphate + ATP = a 2'-deoxyribonucleoside 5'-triphosphate + ADP</text>
        <dbReference type="Rhea" id="RHEA:44640"/>
        <dbReference type="ChEBI" id="CHEBI:30616"/>
        <dbReference type="ChEBI" id="CHEBI:61560"/>
        <dbReference type="ChEBI" id="CHEBI:73316"/>
        <dbReference type="ChEBI" id="CHEBI:456216"/>
        <dbReference type="EC" id="2.7.4.6"/>
    </reaction>
</comment>
<evidence type="ECO:0000256" key="8">
    <source>
        <dbReference type="ARBA" id="ARBA00022723"/>
    </source>
</evidence>
<evidence type="ECO:0000256" key="2">
    <source>
        <dbReference type="ARBA" id="ARBA00008142"/>
    </source>
</evidence>
<feature type="domain" description="Nucleoside diphosphate kinase-like" evidence="17">
    <location>
        <begin position="3"/>
        <end position="140"/>
    </location>
</feature>
<keyword evidence="7 14" id="KW-0808">Transferase</keyword>
<comment type="cofactor">
    <cofactor evidence="14">
        <name>Mg(2+)</name>
        <dbReference type="ChEBI" id="CHEBI:18420"/>
    </cofactor>
</comment>
<name>A0A378JK34_9GAMM</name>
<keyword evidence="10 14" id="KW-0418">Kinase</keyword>
<keyword evidence="8 14" id="KW-0479">Metal-binding</keyword>
<dbReference type="PANTHER" id="PTHR46161:SF3">
    <property type="entry name" value="NUCLEOSIDE DIPHOSPHATE KINASE DDB_G0292928-RELATED"/>
    <property type="match status" value="1"/>
</dbReference>